<accession>Q7S674</accession>
<dbReference type="PANTHER" id="PTHR43736">
    <property type="entry name" value="ADP-RIBOSE PYROPHOSPHATASE"/>
    <property type="match status" value="1"/>
</dbReference>
<dbReference type="Proteomes" id="UP000001805">
    <property type="component" value="Chromosome 5, Linkage Group VI"/>
</dbReference>
<dbReference type="InterPro" id="IPR000086">
    <property type="entry name" value="NUDIX_hydrolase_dom"/>
</dbReference>
<dbReference type="PaxDb" id="5141-EFNCRP00000006997"/>
<dbReference type="SUPFAM" id="SSF55811">
    <property type="entry name" value="Nudix"/>
    <property type="match status" value="1"/>
</dbReference>
<dbReference type="PROSITE" id="PS51462">
    <property type="entry name" value="NUDIX"/>
    <property type="match status" value="1"/>
</dbReference>
<name>Q7S674_NEUCR</name>
<evidence type="ECO:0000313" key="3">
    <source>
        <dbReference type="EMBL" id="EAA31026.1"/>
    </source>
</evidence>
<dbReference type="PROSITE" id="PS00893">
    <property type="entry name" value="NUDIX_BOX"/>
    <property type="match status" value="1"/>
</dbReference>
<organism evidence="3 4">
    <name type="scientific">Neurospora crassa (strain ATCC 24698 / 74-OR23-1A / CBS 708.71 / DSM 1257 / FGSC 987)</name>
    <dbReference type="NCBI Taxonomy" id="367110"/>
    <lineage>
        <taxon>Eukaryota</taxon>
        <taxon>Fungi</taxon>
        <taxon>Dikarya</taxon>
        <taxon>Ascomycota</taxon>
        <taxon>Pezizomycotina</taxon>
        <taxon>Sordariomycetes</taxon>
        <taxon>Sordariomycetidae</taxon>
        <taxon>Sordariales</taxon>
        <taxon>Sordariaceae</taxon>
        <taxon>Neurospora</taxon>
    </lineage>
</organism>
<dbReference type="SMR" id="Q7S674"/>
<dbReference type="GO" id="GO:0019677">
    <property type="term" value="P:NAD+ catabolic process"/>
    <property type="evidence" value="ECO:0000318"/>
    <property type="project" value="GO_Central"/>
</dbReference>
<evidence type="ECO:0000256" key="1">
    <source>
        <dbReference type="ARBA" id="ARBA00022801"/>
    </source>
</evidence>
<dbReference type="RefSeq" id="XP_960262.1">
    <property type="nucleotide sequence ID" value="XM_955169.2"/>
</dbReference>
<keyword evidence="1" id="KW-0378">Hydrolase</keyword>
<proteinExistence type="predicted"/>
<evidence type="ECO:0000259" key="2">
    <source>
        <dbReference type="PROSITE" id="PS51462"/>
    </source>
</evidence>
<dbReference type="KEGG" id="ncr:NCU07101"/>
<dbReference type="InParanoid" id="Q7S674"/>
<evidence type="ECO:0000313" key="4">
    <source>
        <dbReference type="Proteomes" id="UP000001805"/>
    </source>
</evidence>
<dbReference type="VEuPathDB" id="FungiDB:NCU07101"/>
<reference evidence="3 4" key="1">
    <citation type="journal article" date="2003" name="Nature">
        <title>The genome sequence of the filamentous fungus Neurospora crassa.</title>
        <authorList>
            <person name="Galagan J.E."/>
            <person name="Calvo S.E."/>
            <person name="Borkovich K.A."/>
            <person name="Selker E.U."/>
            <person name="Read N.D."/>
            <person name="Jaffe D."/>
            <person name="FitzHugh W."/>
            <person name="Ma L.J."/>
            <person name="Smirnov S."/>
            <person name="Purcell S."/>
            <person name="Rehman B."/>
            <person name="Elkins T."/>
            <person name="Engels R."/>
            <person name="Wang S."/>
            <person name="Nielsen C.B."/>
            <person name="Butler J."/>
            <person name="Endrizzi M."/>
            <person name="Qui D."/>
            <person name="Ianakiev P."/>
            <person name="Bell-Pedersen D."/>
            <person name="Nelson M.A."/>
            <person name="Werner-Washburne M."/>
            <person name="Selitrennikoff C.P."/>
            <person name="Kinsey J.A."/>
            <person name="Braun E.L."/>
            <person name="Zelter A."/>
            <person name="Schulte U."/>
            <person name="Kothe G.O."/>
            <person name="Jedd G."/>
            <person name="Mewes W."/>
            <person name="Staben C."/>
            <person name="Marcotte E."/>
            <person name="Greenberg D."/>
            <person name="Roy A."/>
            <person name="Foley K."/>
            <person name="Naylor J."/>
            <person name="Stange-Thomann N."/>
            <person name="Barrett R."/>
            <person name="Gnerre S."/>
            <person name="Kamal M."/>
            <person name="Kamvysselis M."/>
            <person name="Mauceli E."/>
            <person name="Bielke C."/>
            <person name="Rudd S."/>
            <person name="Frishman D."/>
            <person name="Krystofova S."/>
            <person name="Rasmussen C."/>
            <person name="Metzenberg R.L."/>
            <person name="Perkins D.D."/>
            <person name="Kroken S."/>
            <person name="Cogoni C."/>
            <person name="Macino G."/>
            <person name="Catcheside D."/>
            <person name="Li W."/>
            <person name="Pratt R.J."/>
            <person name="Osmani S.A."/>
            <person name="DeSouza C.P."/>
            <person name="Glass L."/>
            <person name="Orbach M.J."/>
            <person name="Berglund J.A."/>
            <person name="Voelker R."/>
            <person name="Yarden O."/>
            <person name="Plamann M."/>
            <person name="Seiler S."/>
            <person name="Dunlap J."/>
            <person name="Radford A."/>
            <person name="Aramayo R."/>
            <person name="Natvig D.O."/>
            <person name="Alex L.A."/>
            <person name="Mannhaupt G."/>
            <person name="Ebbole D.J."/>
            <person name="Freitag M."/>
            <person name="Paulsen I."/>
            <person name="Sachs M.S."/>
            <person name="Lander E.S."/>
            <person name="Nusbaum C."/>
            <person name="Birren B."/>
        </authorList>
    </citation>
    <scope>NUCLEOTIDE SEQUENCE [LARGE SCALE GENOMIC DNA]</scope>
    <source>
        <strain evidence="4">ATCC 24698 / 74-OR23-1A / CBS 708.71 / DSM 1257 / FGSC 987</strain>
    </source>
</reference>
<dbReference type="AlphaFoldDB" id="Q7S674"/>
<dbReference type="OrthoDB" id="276276at2759"/>
<dbReference type="InterPro" id="IPR015797">
    <property type="entry name" value="NUDIX_hydrolase-like_dom_sf"/>
</dbReference>
<gene>
    <name evidence="3" type="ORF">NCU07101</name>
</gene>
<dbReference type="GO" id="GO:0005777">
    <property type="term" value="C:peroxisome"/>
    <property type="evidence" value="ECO:0000318"/>
    <property type="project" value="GO_Central"/>
</dbReference>
<dbReference type="PANTHER" id="PTHR43736:SF1">
    <property type="entry name" value="DIHYDRONEOPTERIN TRIPHOSPHATE DIPHOSPHATASE"/>
    <property type="match status" value="1"/>
</dbReference>
<feature type="domain" description="Nudix hydrolase" evidence="2">
    <location>
        <begin position="20"/>
        <end position="160"/>
    </location>
</feature>
<dbReference type="GeneID" id="3876400"/>
<dbReference type="GO" id="GO:0006742">
    <property type="term" value="P:NADP+ catabolic process"/>
    <property type="evidence" value="ECO:0000318"/>
    <property type="project" value="GO_Central"/>
</dbReference>
<keyword evidence="4" id="KW-1185">Reference proteome</keyword>
<dbReference type="CDD" id="cd02883">
    <property type="entry name" value="NUDIX_Hydrolase"/>
    <property type="match status" value="1"/>
</dbReference>
<protein>
    <submittedName>
        <fullName evidence="3">Lipase</fullName>
    </submittedName>
</protein>
<dbReference type="EMBL" id="CM002241">
    <property type="protein sequence ID" value="EAA31026.1"/>
    <property type="molecule type" value="Genomic_DNA"/>
</dbReference>
<dbReference type="InterPro" id="IPR020084">
    <property type="entry name" value="NUDIX_hydrolase_CS"/>
</dbReference>
<dbReference type="OMA" id="DGFPNLW"/>
<sequence length="186" mass="20364">MALHQFGVSLETYLMTNPTLKGVIVSAVVLHQDHILLIQRAATDGFPNLWETPGGGVDLEDETLSHALARELVEETGLVLNHVVALLDQLEFEGASGEGRYRKLTFLVSVESTHRGSPQEHPQVRLNSTEHQDFMWVSKDHLRIGVCGGREIKFAYPGQLETLCAAFGADTKTPTGMETQSAINGT</sequence>
<dbReference type="GO" id="GO:0035529">
    <property type="term" value="F:NADH pyrophosphatase activity"/>
    <property type="evidence" value="ECO:0000318"/>
    <property type="project" value="GO_Central"/>
</dbReference>
<dbReference type="Gene3D" id="3.90.79.10">
    <property type="entry name" value="Nucleoside Triphosphate Pyrophosphohydrolase"/>
    <property type="match status" value="1"/>
</dbReference>
<dbReference type="HOGENOM" id="CLU_067850_0_0_1"/>
<dbReference type="Pfam" id="PF00293">
    <property type="entry name" value="NUDIX"/>
    <property type="match status" value="1"/>
</dbReference>